<comment type="caution">
    <text evidence="15">The sequence shown here is derived from an EMBL/GenBank/DDBJ whole genome shotgun (WGS) entry which is preliminary data.</text>
</comment>
<dbReference type="SUPFAM" id="SSF52540">
    <property type="entry name" value="P-loop containing nucleoside triphosphate hydrolases"/>
    <property type="match status" value="1"/>
</dbReference>
<comment type="subcellular location">
    <subcellularLocation>
        <location evidence="2">Cytoplasm</location>
    </subcellularLocation>
    <subcellularLocation>
        <location evidence="1">Nucleus</location>
    </subcellularLocation>
</comment>
<dbReference type="InterPro" id="IPR040385">
    <property type="entry name" value="RABL6"/>
</dbReference>
<keyword evidence="9" id="KW-0539">Nucleus</keyword>
<keyword evidence="5" id="KW-0597">Phosphoprotein</keyword>
<dbReference type="AlphaFoldDB" id="A0A852M8D1"/>
<feature type="non-terminal residue" evidence="15">
    <location>
        <position position="1"/>
    </location>
</feature>
<feature type="compositionally biased region" description="Pro residues" evidence="14">
    <location>
        <begin position="372"/>
        <end position="389"/>
    </location>
</feature>
<evidence type="ECO:0000256" key="13">
    <source>
        <dbReference type="ARBA" id="ARBA00080258"/>
    </source>
</evidence>
<keyword evidence="8" id="KW-0342">GTP-binding</keyword>
<accession>A0A852M8D1</accession>
<evidence type="ECO:0000256" key="11">
    <source>
        <dbReference type="ARBA" id="ARBA00074904"/>
    </source>
</evidence>
<evidence type="ECO:0000256" key="9">
    <source>
        <dbReference type="ARBA" id="ARBA00023242"/>
    </source>
</evidence>
<dbReference type="FunFam" id="3.40.50.300:FF:000781">
    <property type="entry name" value="RAB, member RAS oncogene family like 6"/>
    <property type="match status" value="1"/>
</dbReference>
<gene>
    <name evidence="15" type="primary">Rabl6</name>
    <name evidence="15" type="ORF">CENBEN_R09473</name>
</gene>
<keyword evidence="16" id="KW-1185">Reference proteome</keyword>
<evidence type="ECO:0000256" key="1">
    <source>
        <dbReference type="ARBA" id="ARBA00004123"/>
    </source>
</evidence>
<dbReference type="Proteomes" id="UP000632886">
    <property type="component" value="Unassembled WGS sequence"/>
</dbReference>
<dbReference type="Pfam" id="PF08477">
    <property type="entry name" value="Roc"/>
    <property type="match status" value="1"/>
</dbReference>
<dbReference type="PANTHER" id="PTHR14932:SF1">
    <property type="entry name" value="RAB-LIKE PROTEIN 6"/>
    <property type="match status" value="1"/>
</dbReference>
<dbReference type="PROSITE" id="PS51419">
    <property type="entry name" value="RAB"/>
    <property type="match status" value="1"/>
</dbReference>
<evidence type="ECO:0000313" key="16">
    <source>
        <dbReference type="Proteomes" id="UP000632886"/>
    </source>
</evidence>
<dbReference type="GO" id="GO:0005829">
    <property type="term" value="C:cytosol"/>
    <property type="evidence" value="ECO:0007669"/>
    <property type="project" value="TreeGrafter"/>
</dbReference>
<feature type="compositionally biased region" description="Acidic residues" evidence="14">
    <location>
        <begin position="604"/>
        <end position="613"/>
    </location>
</feature>
<dbReference type="GO" id="GO:0005634">
    <property type="term" value="C:nucleus"/>
    <property type="evidence" value="ECO:0007669"/>
    <property type="project" value="UniProtKB-SubCell"/>
</dbReference>
<comment type="similarity">
    <text evidence="3">Belongs to the small GTPase superfamily. Rab family.</text>
</comment>
<feature type="compositionally biased region" description="Basic and acidic residues" evidence="14">
    <location>
        <begin position="614"/>
        <end position="629"/>
    </location>
</feature>
<dbReference type="PRINTS" id="PR00449">
    <property type="entry name" value="RASTRNSFRMNG"/>
</dbReference>
<feature type="compositionally biased region" description="Basic residues" evidence="14">
    <location>
        <begin position="700"/>
        <end position="709"/>
    </location>
</feature>
<feature type="compositionally biased region" description="Pro residues" evidence="14">
    <location>
        <begin position="330"/>
        <end position="353"/>
    </location>
</feature>
<dbReference type="SMART" id="SM00175">
    <property type="entry name" value="RAB"/>
    <property type="match status" value="1"/>
</dbReference>
<evidence type="ECO:0000256" key="2">
    <source>
        <dbReference type="ARBA" id="ARBA00004496"/>
    </source>
</evidence>
<reference evidence="15 16" key="1">
    <citation type="submission" date="2020-02" db="EMBL/GenBank/DDBJ databases">
        <title>Bird 10,000 Genomes (B10K) Project - Family phase.</title>
        <authorList>
            <person name="Zhang G."/>
        </authorList>
    </citation>
    <scope>NUCLEOTIDE SEQUENCE [LARGE SCALE GENOMIC DNA]</scope>
    <source>
        <strain evidence="15">B10K-DU-017-21</strain>
    </source>
</reference>
<evidence type="ECO:0000256" key="14">
    <source>
        <dbReference type="SAM" id="MobiDB-lite"/>
    </source>
</evidence>
<evidence type="ECO:0000256" key="8">
    <source>
        <dbReference type="ARBA" id="ARBA00023134"/>
    </source>
</evidence>
<dbReference type="GO" id="GO:0005525">
    <property type="term" value="F:GTP binding"/>
    <property type="evidence" value="ECO:0007669"/>
    <property type="project" value="UniProtKB-KW"/>
</dbReference>
<dbReference type="Gene3D" id="3.40.50.300">
    <property type="entry name" value="P-loop containing nucleotide triphosphate hydrolases"/>
    <property type="match status" value="1"/>
</dbReference>
<evidence type="ECO:0000256" key="10">
    <source>
        <dbReference type="ARBA" id="ARBA00055907"/>
    </source>
</evidence>
<feature type="compositionally biased region" description="Basic and acidic residues" evidence="14">
    <location>
        <begin position="405"/>
        <end position="431"/>
    </location>
</feature>
<dbReference type="InterPro" id="IPR027417">
    <property type="entry name" value="P-loop_NTPase"/>
</dbReference>
<keyword evidence="6" id="KW-0547">Nucleotide-binding</keyword>
<comment type="function">
    <text evidence="10">May enhance cellular proliferation. May reduce growth inhibitory activity of CDKN2A.</text>
</comment>
<feature type="region of interest" description="Disordered" evidence="14">
    <location>
        <begin position="279"/>
        <end position="759"/>
    </location>
</feature>
<feature type="compositionally biased region" description="Polar residues" evidence="14">
    <location>
        <begin position="539"/>
        <end position="548"/>
    </location>
</feature>
<feature type="compositionally biased region" description="Low complexity" evidence="14">
    <location>
        <begin position="290"/>
        <end position="315"/>
    </location>
</feature>
<keyword evidence="4" id="KW-0963">Cytoplasm</keyword>
<dbReference type="EMBL" id="WBNK01001253">
    <property type="protein sequence ID" value="NXX96964.1"/>
    <property type="molecule type" value="Genomic_DNA"/>
</dbReference>
<sequence>MFSALKKLVGSDQSAVRDKNIPAGLQSMNQALQRRFAKGVQYNMKIVIRGDRNTGKTTLWHRLQGKKFIEEYIPTQEIQVTSIHWNYKTTDDIVKVEVWDVVDKGKCKKRGDGLKLENDPQEAESEMALDAEFLDVYKNCNGVVMMFDITKQWTFNYILRELPKVPTHVPVCVLGNYRDMGEHRVILPGDVRDLIDNLNRPPGSSYFRYAESSMKNSFGLKYLHKFFNIPFLQLQRETLLRQLETNQLDIDATLEELSVQQETEDQNYELFLEMMEARSRGHASPLTANGQSPSSGSQSPVVPPSSTSTGSSSPGTPQPAPPLTSSTVSPDPPASLSPVPVPEAPQAPPPAAPVQPKRSIISRLFGTAPASDPSPPQPDPAAATPPHPAAPAKVQSVEDFIPDDSLDHSFLEDPAPQKDKGKPQAKHRVDSESDGEAPGGNPMVAGFQDDLDLDDKIPSRPVLAAERVPSKNVTLSSEEEEEVKNSKVVLLPDEDIDTEQEKKRSSRNSLKPQSEAILTKATDPKPPDSLPPRSGAERTGSSKVNTSLPTAAAATPAVAQASKTTSQSKGHALKQKVVKEEKPEESDSDQEGPIATQMLSFVMDDPDFESEDSDSQKKKKDEFPVREDLSEVSDDDTSLAQPPQPVKSTVPSFKLKNDSDLFGLGLEEAGPKDSSEEDKQPSKEKKKKKKKSKEEEEKSVKKKSKHKKSKEKEESKDDKKKKKKKSKEKNNEIDELEAFLGGGGASVSKPRGGGDYEEL</sequence>
<keyword evidence="7" id="KW-0007">Acetylation</keyword>
<organism evidence="15 16">
    <name type="scientific">Centropus bengalensis</name>
    <name type="common">lesser coucal</name>
    <dbReference type="NCBI Taxonomy" id="1463675"/>
    <lineage>
        <taxon>Eukaryota</taxon>
        <taxon>Metazoa</taxon>
        <taxon>Chordata</taxon>
        <taxon>Craniata</taxon>
        <taxon>Vertebrata</taxon>
        <taxon>Euteleostomi</taxon>
        <taxon>Archelosauria</taxon>
        <taxon>Archosauria</taxon>
        <taxon>Dinosauria</taxon>
        <taxon>Saurischia</taxon>
        <taxon>Theropoda</taxon>
        <taxon>Coelurosauria</taxon>
        <taxon>Aves</taxon>
        <taxon>Neognathae</taxon>
        <taxon>Neoaves</taxon>
        <taxon>Otidimorphae</taxon>
        <taxon>Cuculiformes</taxon>
        <taxon>Centropidae</taxon>
        <taxon>Centropus</taxon>
    </lineage>
</organism>
<evidence type="ECO:0000256" key="4">
    <source>
        <dbReference type="ARBA" id="ARBA00022490"/>
    </source>
</evidence>
<feature type="compositionally biased region" description="Basic and acidic residues" evidence="14">
    <location>
        <begin position="669"/>
        <end position="683"/>
    </location>
</feature>
<feature type="compositionally biased region" description="Low complexity" evidence="14">
    <location>
        <begin position="549"/>
        <end position="561"/>
    </location>
</feature>
<protein>
    <recommendedName>
        <fullName evidence="11">Rab-like protein 6</fullName>
    </recommendedName>
    <alternativeName>
        <fullName evidence="12">GTP-binding protein Parf</fullName>
    </alternativeName>
    <alternativeName>
        <fullName evidence="13">Rab-like protein 1</fullName>
    </alternativeName>
</protein>
<evidence type="ECO:0000256" key="7">
    <source>
        <dbReference type="ARBA" id="ARBA00022990"/>
    </source>
</evidence>
<name>A0A852M8D1_9AVES</name>
<evidence type="ECO:0000256" key="6">
    <source>
        <dbReference type="ARBA" id="ARBA00022741"/>
    </source>
</evidence>
<dbReference type="PANTHER" id="PTHR14932">
    <property type="entry name" value="RAS GTPASE-RELATED"/>
    <property type="match status" value="1"/>
</dbReference>
<evidence type="ECO:0000313" key="15">
    <source>
        <dbReference type="EMBL" id="NXX96964.1"/>
    </source>
</evidence>
<evidence type="ECO:0000256" key="5">
    <source>
        <dbReference type="ARBA" id="ARBA00022553"/>
    </source>
</evidence>
<evidence type="ECO:0000256" key="12">
    <source>
        <dbReference type="ARBA" id="ARBA00080075"/>
    </source>
</evidence>
<evidence type="ECO:0000256" key="3">
    <source>
        <dbReference type="ARBA" id="ARBA00006270"/>
    </source>
</evidence>
<proteinExistence type="inferred from homology"/>
<feature type="non-terminal residue" evidence="15">
    <location>
        <position position="759"/>
    </location>
</feature>
<feature type="compositionally biased region" description="Polar residues" evidence="14">
    <location>
        <begin position="638"/>
        <end position="651"/>
    </location>
</feature>